<comment type="caution">
    <text evidence="2">The sequence shown here is derived from an EMBL/GenBank/DDBJ whole genome shotgun (WGS) entry which is preliminary data.</text>
</comment>
<dbReference type="SMART" id="SM00089">
    <property type="entry name" value="PKD"/>
    <property type="match status" value="1"/>
</dbReference>
<accession>A0ABT8RK16</accession>
<feature type="domain" description="PKD" evidence="1">
    <location>
        <begin position="391"/>
        <end position="443"/>
    </location>
</feature>
<organism evidence="2 3">
    <name type="scientific">Rhodocytophaga aerolata</name>
    <dbReference type="NCBI Taxonomy" id="455078"/>
    <lineage>
        <taxon>Bacteria</taxon>
        <taxon>Pseudomonadati</taxon>
        <taxon>Bacteroidota</taxon>
        <taxon>Cytophagia</taxon>
        <taxon>Cytophagales</taxon>
        <taxon>Rhodocytophagaceae</taxon>
        <taxon>Rhodocytophaga</taxon>
    </lineage>
</organism>
<dbReference type="Pfam" id="PF13585">
    <property type="entry name" value="CHU_C"/>
    <property type="match status" value="1"/>
</dbReference>
<dbReference type="Pfam" id="PF18911">
    <property type="entry name" value="PKD_4"/>
    <property type="match status" value="1"/>
</dbReference>
<protein>
    <submittedName>
        <fullName evidence="2">Gliding motility-associated C-terminal domain-containing protein</fullName>
    </submittedName>
</protein>
<dbReference type="NCBIfam" id="TIGR04131">
    <property type="entry name" value="Bac_Flav_CTERM"/>
    <property type="match status" value="1"/>
</dbReference>
<dbReference type="SUPFAM" id="SSF82171">
    <property type="entry name" value="DPP6 N-terminal domain-like"/>
    <property type="match status" value="1"/>
</dbReference>
<name>A0ABT8RK16_9BACT</name>
<sequence length="678" mass="75545">MLGQSRVFAQKEGNIWYLGKLGYGLDFNSTPAGILKDGALQNGVNGQPFTMADPCGNLLFYSDGHRVFNRQHRVMLNGDSLAGGYSFQTVVAVPHPSDDSLYYLFTQNIRPLSIPPYSALYYSIIDMRLDKGLGGVARKNTFLYQTNGQSLTAIRHANGQDYWIATVEAETNRFVAYLVNKTGLQTSPVVSQIPYTFIYTRILRASPNGKFIATNTFTGLPGSPECTLFDFNDASGRITNTRLLPIKDDYGWAMEFSPDSRKLYWIMPASLQKNQIAQFQISGESGEDIAATRYNIALSQGKNHTDLRLAPDGKIYTIAGETLMDAIENPNALGNGLMYRQGIYPISTYLFLPNNIAGYNQGKQQDFTASPVCDGEQVQFEVKLNYKAKEWLWNFGDPASGENDTSTLANPLHRFSAPGTYQVKLIIRDRCGELDTLQKPVVIYPKPVVNLPEEAIEKCFTDVPLTFSVEFLPYTSYRWNTGDTTRSIQVNQTGWYKVEAYNPCGNSRDSVYLQVIPEVKAYLPDDTIVCEGNFTVLDALNPGAAYLWNTGETTQQIQVDKPGKYYVEIHNRCSVSVDTANLVFIKEEIGAFIPNVFTPNSDGVNDTFSMHVLNTPAYSLTICNRWGKPVFYSSNPFDAWDGRADGGQVIAGVYFWFVTATDCRGNPVTYRGTVSLLQ</sequence>
<dbReference type="EMBL" id="JAUKPO010000055">
    <property type="protein sequence ID" value="MDO1451360.1"/>
    <property type="molecule type" value="Genomic_DNA"/>
</dbReference>
<dbReference type="InterPro" id="IPR013783">
    <property type="entry name" value="Ig-like_fold"/>
</dbReference>
<keyword evidence="3" id="KW-1185">Reference proteome</keyword>
<dbReference type="InterPro" id="IPR022409">
    <property type="entry name" value="PKD/Chitinase_dom"/>
</dbReference>
<dbReference type="Proteomes" id="UP001168528">
    <property type="component" value="Unassembled WGS sequence"/>
</dbReference>
<evidence type="ECO:0000313" key="3">
    <source>
        <dbReference type="Proteomes" id="UP001168528"/>
    </source>
</evidence>
<dbReference type="Gene3D" id="2.60.40.10">
    <property type="entry name" value="Immunoglobulins"/>
    <property type="match status" value="1"/>
</dbReference>
<evidence type="ECO:0000259" key="1">
    <source>
        <dbReference type="PROSITE" id="PS50093"/>
    </source>
</evidence>
<proteinExistence type="predicted"/>
<dbReference type="SUPFAM" id="SSF49299">
    <property type="entry name" value="PKD domain"/>
    <property type="match status" value="1"/>
</dbReference>
<dbReference type="InterPro" id="IPR000601">
    <property type="entry name" value="PKD_dom"/>
</dbReference>
<gene>
    <name evidence="2" type="ORF">Q0590_34110</name>
</gene>
<dbReference type="InterPro" id="IPR035986">
    <property type="entry name" value="PKD_dom_sf"/>
</dbReference>
<dbReference type="InterPro" id="IPR026341">
    <property type="entry name" value="T9SS_type_B"/>
</dbReference>
<dbReference type="PROSITE" id="PS50093">
    <property type="entry name" value="PKD"/>
    <property type="match status" value="1"/>
</dbReference>
<reference evidence="2" key="1">
    <citation type="submission" date="2023-07" db="EMBL/GenBank/DDBJ databases">
        <title>The genome sequence of Rhodocytophaga aerolata KACC 12507.</title>
        <authorList>
            <person name="Zhang X."/>
        </authorList>
    </citation>
    <scope>NUCLEOTIDE SEQUENCE</scope>
    <source>
        <strain evidence="2">KACC 12507</strain>
    </source>
</reference>
<evidence type="ECO:0000313" key="2">
    <source>
        <dbReference type="EMBL" id="MDO1451360.1"/>
    </source>
</evidence>
<dbReference type="RefSeq" id="WP_378411550.1">
    <property type="nucleotide sequence ID" value="NZ_JBHSMY010000157.1"/>
</dbReference>
<dbReference type="CDD" id="cd00146">
    <property type="entry name" value="PKD"/>
    <property type="match status" value="1"/>
</dbReference>